<keyword evidence="1" id="KW-0732">Signal</keyword>
<organism evidence="2 3">
    <name type="scientific">Penicillium brevicompactum</name>
    <dbReference type="NCBI Taxonomy" id="5074"/>
    <lineage>
        <taxon>Eukaryota</taxon>
        <taxon>Fungi</taxon>
        <taxon>Dikarya</taxon>
        <taxon>Ascomycota</taxon>
        <taxon>Pezizomycotina</taxon>
        <taxon>Eurotiomycetes</taxon>
        <taxon>Eurotiomycetidae</taxon>
        <taxon>Eurotiales</taxon>
        <taxon>Aspergillaceae</taxon>
        <taxon>Penicillium</taxon>
    </lineage>
</organism>
<comment type="caution">
    <text evidence="2">The sequence shown here is derived from an EMBL/GenBank/DDBJ whole genome shotgun (WGS) entry which is preliminary data.</text>
</comment>
<accession>A0A9W9R2K5</accession>
<evidence type="ECO:0000313" key="2">
    <source>
        <dbReference type="EMBL" id="KAJ5352516.1"/>
    </source>
</evidence>
<dbReference type="Proteomes" id="UP001147695">
    <property type="component" value="Unassembled WGS sequence"/>
</dbReference>
<reference evidence="2" key="2">
    <citation type="journal article" date="2023" name="IMA Fungus">
        <title>Comparative genomic study of the Penicillium genus elucidates a diverse pangenome and 15 lateral gene transfer events.</title>
        <authorList>
            <person name="Petersen C."/>
            <person name="Sorensen T."/>
            <person name="Nielsen M.R."/>
            <person name="Sondergaard T.E."/>
            <person name="Sorensen J.L."/>
            <person name="Fitzpatrick D.A."/>
            <person name="Frisvad J.C."/>
            <person name="Nielsen K.L."/>
        </authorList>
    </citation>
    <scope>NUCLEOTIDE SEQUENCE</scope>
    <source>
        <strain evidence="2">IBT 35673</strain>
    </source>
</reference>
<reference evidence="2" key="1">
    <citation type="submission" date="2022-12" db="EMBL/GenBank/DDBJ databases">
        <authorList>
            <person name="Petersen C."/>
        </authorList>
    </citation>
    <scope>NUCLEOTIDE SEQUENCE</scope>
    <source>
        <strain evidence="2">IBT 35673</strain>
    </source>
</reference>
<protein>
    <submittedName>
        <fullName evidence="2">Uncharacterized protein</fullName>
    </submittedName>
</protein>
<feature type="signal peptide" evidence="1">
    <location>
        <begin position="1"/>
        <end position="20"/>
    </location>
</feature>
<name>A0A9W9R2K5_PENBR</name>
<dbReference type="AlphaFoldDB" id="A0A9W9R2K5"/>
<evidence type="ECO:0000313" key="3">
    <source>
        <dbReference type="Proteomes" id="UP001147695"/>
    </source>
</evidence>
<evidence type="ECO:0000256" key="1">
    <source>
        <dbReference type="SAM" id="SignalP"/>
    </source>
</evidence>
<feature type="chain" id="PRO_5040869910" evidence="1">
    <location>
        <begin position="21"/>
        <end position="237"/>
    </location>
</feature>
<sequence>MTRYFSTLLLFTLFSRSILAAVIPNSDDLDHEALSDTLSNNPIFSGEDGSENALLFDMRADEDGNGYLDARDADAASNLDIEAFPDEEQEPSAEELESADSIVGRAPADCNNVIRTSIDNCKRGVQSGIAACKKRIQDDIATCKVNVRRDIDQCKKKAKDPFSKARCEARRPSRMAQCEQRRKKIPLCEKARPKVIICCEGLRTQVQGLCAAKVVPTQLVRQRLLFGQQQCMRGLII</sequence>
<gene>
    <name evidence="2" type="ORF">N7452_001490</name>
</gene>
<proteinExistence type="predicted"/>
<dbReference type="EMBL" id="JAPZBQ010000001">
    <property type="protein sequence ID" value="KAJ5352516.1"/>
    <property type="molecule type" value="Genomic_DNA"/>
</dbReference>